<evidence type="ECO:0000313" key="2">
    <source>
        <dbReference type="EMBL" id="KAK9932367.1"/>
    </source>
</evidence>
<accession>A0AAW1X6R3</accession>
<reference evidence="2 3" key="1">
    <citation type="journal article" date="2023" name="G3 (Bethesda)">
        <title>A chromosome-length genome assembly and annotation of blackberry (Rubus argutus, cv. 'Hillquist').</title>
        <authorList>
            <person name="Bruna T."/>
            <person name="Aryal R."/>
            <person name="Dudchenko O."/>
            <person name="Sargent D.J."/>
            <person name="Mead D."/>
            <person name="Buti M."/>
            <person name="Cavallini A."/>
            <person name="Hytonen T."/>
            <person name="Andres J."/>
            <person name="Pham M."/>
            <person name="Weisz D."/>
            <person name="Mascagni F."/>
            <person name="Usai G."/>
            <person name="Natali L."/>
            <person name="Bassil N."/>
            <person name="Fernandez G.E."/>
            <person name="Lomsadze A."/>
            <person name="Armour M."/>
            <person name="Olukolu B."/>
            <person name="Poorten T."/>
            <person name="Britton C."/>
            <person name="Davik J."/>
            <person name="Ashrafi H."/>
            <person name="Aiden E.L."/>
            <person name="Borodovsky M."/>
            <person name="Worthington M."/>
        </authorList>
    </citation>
    <scope>NUCLEOTIDE SEQUENCE [LARGE SCALE GENOMIC DNA]</scope>
    <source>
        <strain evidence="2">PI 553951</strain>
    </source>
</reference>
<dbReference type="GO" id="GO:0003723">
    <property type="term" value="F:RNA binding"/>
    <property type="evidence" value="ECO:0007669"/>
    <property type="project" value="TreeGrafter"/>
</dbReference>
<dbReference type="PANTHER" id="PTHR11476:SF10">
    <property type="entry name" value="NON-SPECIFIC SERINE_THREONINE PROTEIN KINASE"/>
    <property type="match status" value="1"/>
</dbReference>
<dbReference type="EMBL" id="JBEDUW010000004">
    <property type="protein sequence ID" value="KAK9932367.1"/>
    <property type="molecule type" value="Genomic_DNA"/>
</dbReference>
<dbReference type="PANTHER" id="PTHR11476">
    <property type="entry name" value="HISTIDYL-TRNA SYNTHETASE"/>
    <property type="match status" value="1"/>
</dbReference>
<name>A0AAW1X6R3_RUBAR</name>
<dbReference type="InterPro" id="IPR045864">
    <property type="entry name" value="aa-tRNA-synth_II/BPL/LPL"/>
</dbReference>
<feature type="domain" description="Class II Histidinyl-tRNA synthetase (HisRS)-like catalytic core" evidence="1">
    <location>
        <begin position="28"/>
        <end position="219"/>
    </location>
</feature>
<comment type="caution">
    <text evidence="2">The sequence shown here is derived from an EMBL/GenBank/DDBJ whole genome shotgun (WGS) entry which is preliminary data.</text>
</comment>
<sequence length="294" mass="33564">MTWSRYLALDYEEVTRDIVTRFFHLEFCDIHLNHGDLLEAIWSWVGVKADHRQKVAELLSMMGSLRPQSSERKSKWVVIRRQLLQELKLQEAVVNRLQTVGLRFCGGADQALPRLRGALPNDKPTRMALDELSDLCSYLRAWRIEKHVYIDPLIPPTESYHRDLFFQVYLVKDSNPGSLTEGVLLAIGGRYDYLLHHMWSLEHKSNPPGSVGTSLALETIIQHSPVDFRPLGMSYPLISNEVSNSVLVCSKGGGGLLAERMELVNELWEENIKVLRLKDLCCKLIARLIFVLTA</sequence>
<organism evidence="2 3">
    <name type="scientific">Rubus argutus</name>
    <name type="common">Southern blackberry</name>
    <dbReference type="NCBI Taxonomy" id="59490"/>
    <lineage>
        <taxon>Eukaryota</taxon>
        <taxon>Viridiplantae</taxon>
        <taxon>Streptophyta</taxon>
        <taxon>Embryophyta</taxon>
        <taxon>Tracheophyta</taxon>
        <taxon>Spermatophyta</taxon>
        <taxon>Magnoliopsida</taxon>
        <taxon>eudicotyledons</taxon>
        <taxon>Gunneridae</taxon>
        <taxon>Pentapetalae</taxon>
        <taxon>rosids</taxon>
        <taxon>fabids</taxon>
        <taxon>Rosales</taxon>
        <taxon>Rosaceae</taxon>
        <taxon>Rosoideae</taxon>
        <taxon>Rosoideae incertae sedis</taxon>
        <taxon>Rubus</taxon>
    </lineage>
</organism>
<keyword evidence="3" id="KW-1185">Reference proteome</keyword>
<gene>
    <name evidence="2" type="ORF">M0R45_019607</name>
</gene>
<dbReference type="GO" id="GO:0005829">
    <property type="term" value="C:cytosol"/>
    <property type="evidence" value="ECO:0007669"/>
    <property type="project" value="TreeGrafter"/>
</dbReference>
<dbReference type="SUPFAM" id="SSF55681">
    <property type="entry name" value="Class II aaRS and biotin synthetases"/>
    <property type="match status" value="1"/>
</dbReference>
<dbReference type="AlphaFoldDB" id="A0AAW1X6R3"/>
<evidence type="ECO:0000313" key="3">
    <source>
        <dbReference type="Proteomes" id="UP001457282"/>
    </source>
</evidence>
<dbReference type="GO" id="GO:0032543">
    <property type="term" value="P:mitochondrial translation"/>
    <property type="evidence" value="ECO:0007669"/>
    <property type="project" value="TreeGrafter"/>
</dbReference>
<proteinExistence type="predicted"/>
<dbReference type="Proteomes" id="UP001457282">
    <property type="component" value="Unassembled WGS sequence"/>
</dbReference>
<dbReference type="GO" id="GO:0004821">
    <property type="term" value="F:histidine-tRNA ligase activity"/>
    <property type="evidence" value="ECO:0007669"/>
    <property type="project" value="TreeGrafter"/>
</dbReference>
<protein>
    <recommendedName>
        <fullName evidence="1">Class II Histidinyl-tRNA synthetase (HisRS)-like catalytic core domain-containing protein</fullName>
    </recommendedName>
</protein>
<dbReference type="GO" id="GO:0005739">
    <property type="term" value="C:mitochondrion"/>
    <property type="evidence" value="ECO:0007669"/>
    <property type="project" value="TreeGrafter"/>
</dbReference>
<evidence type="ECO:0000259" key="1">
    <source>
        <dbReference type="Pfam" id="PF13393"/>
    </source>
</evidence>
<dbReference type="Gene3D" id="3.30.930.10">
    <property type="entry name" value="Bira Bifunctional Protein, Domain 2"/>
    <property type="match status" value="1"/>
</dbReference>
<dbReference type="Pfam" id="PF13393">
    <property type="entry name" value="tRNA-synt_His"/>
    <property type="match status" value="1"/>
</dbReference>
<dbReference type="GO" id="GO:0006427">
    <property type="term" value="P:histidyl-tRNA aminoacylation"/>
    <property type="evidence" value="ECO:0007669"/>
    <property type="project" value="TreeGrafter"/>
</dbReference>
<dbReference type="InterPro" id="IPR041715">
    <property type="entry name" value="HisRS-like_core"/>
</dbReference>